<proteinExistence type="predicted"/>
<gene>
    <name evidence="5" type="primary">LOC101994021</name>
</gene>
<keyword evidence="4" id="KW-1185">Reference proteome</keyword>
<feature type="domain" description="S1-like RNA binding" evidence="3">
    <location>
        <begin position="57"/>
        <end position="97"/>
    </location>
</feature>
<dbReference type="GeneID" id="101994021"/>
<organism evidence="4 5">
    <name type="scientific">Microtus ochrogaster</name>
    <name type="common">Prairie vole</name>
    <dbReference type="NCBI Taxonomy" id="79684"/>
    <lineage>
        <taxon>Eukaryota</taxon>
        <taxon>Metazoa</taxon>
        <taxon>Chordata</taxon>
        <taxon>Craniata</taxon>
        <taxon>Vertebrata</taxon>
        <taxon>Euteleostomi</taxon>
        <taxon>Mammalia</taxon>
        <taxon>Eutheria</taxon>
        <taxon>Euarchontoglires</taxon>
        <taxon>Glires</taxon>
        <taxon>Rodentia</taxon>
        <taxon>Myomorpha</taxon>
        <taxon>Muroidea</taxon>
        <taxon>Cricetidae</taxon>
        <taxon>Arvicolinae</taxon>
        <taxon>Microtus</taxon>
    </lineage>
</organism>
<reference evidence="5" key="1">
    <citation type="submission" date="2025-08" db="UniProtKB">
        <authorList>
            <consortium name="RefSeq"/>
        </authorList>
    </citation>
    <scope>IDENTIFICATION</scope>
</reference>
<dbReference type="Pfam" id="PF14444">
    <property type="entry name" value="S1-like"/>
    <property type="match status" value="1"/>
</dbReference>
<name>A0ABM1APN9_MICOH</name>
<evidence type="ECO:0000256" key="2">
    <source>
        <dbReference type="ARBA" id="ARBA00022490"/>
    </source>
</evidence>
<evidence type="ECO:0000256" key="1">
    <source>
        <dbReference type="ARBA" id="ARBA00004496"/>
    </source>
</evidence>
<protein>
    <submittedName>
        <fullName evidence="5">Cancer/testis antigen 55</fullName>
    </submittedName>
</protein>
<accession>A0ABM1APN9</accession>
<evidence type="ECO:0000313" key="5">
    <source>
        <dbReference type="RefSeq" id="XP_013205933.1"/>
    </source>
</evidence>
<dbReference type="PANTHER" id="PTHR45418:SF2">
    <property type="entry name" value="RIKEN CDNA 4933416I08 GENE"/>
    <property type="match status" value="1"/>
</dbReference>
<evidence type="ECO:0000313" key="4">
    <source>
        <dbReference type="Proteomes" id="UP000694915"/>
    </source>
</evidence>
<dbReference type="RefSeq" id="XP_013205933.1">
    <property type="nucleotide sequence ID" value="XM_013350479.2"/>
</dbReference>
<evidence type="ECO:0000259" key="3">
    <source>
        <dbReference type="Pfam" id="PF14444"/>
    </source>
</evidence>
<sequence length="263" mass="29774">MGVMMSRHSCCYCSGCSYCGIGRLFRLLRGVVYLFQWKIESLRRDRTQLEGEPNTKIVKGIVTSCEDGYGWIENCVFFSTGVVIGHLSVQIGDKVLAFVEEDPLSHDLKATEVCVFLEDDKFTEPYSKIQVLSACVSYVKKDIIHVADEYYFYLDSISKAILGFTPYEGDWLDIEYSVEQGSSKIIVQSLKATKHRHLEEARVTSIHRRQGLLNHSIFFTLNSLKCPVGYTPLVGHVVNAVIVQSIRSHYSWRAIAMSPVKVL</sequence>
<dbReference type="InterPro" id="IPR025223">
    <property type="entry name" value="S1-like_RNA-bd_dom"/>
</dbReference>
<dbReference type="Proteomes" id="UP000694915">
    <property type="component" value="Chromosome X"/>
</dbReference>
<dbReference type="PANTHER" id="PTHR45418">
    <property type="entry name" value="CANCER/TESTIS ANTIGEN 55"/>
    <property type="match status" value="1"/>
</dbReference>
<keyword evidence="2" id="KW-0963">Cytoplasm</keyword>
<comment type="subcellular location">
    <subcellularLocation>
        <location evidence="1">Cytoplasm</location>
    </subcellularLocation>
</comment>